<keyword evidence="2" id="KW-1185">Reference proteome</keyword>
<evidence type="ECO:0000313" key="1">
    <source>
        <dbReference type="EMBL" id="MCD7454945.1"/>
    </source>
</evidence>
<gene>
    <name evidence="1" type="ORF">HAX54_026604</name>
</gene>
<reference evidence="1 2" key="1">
    <citation type="journal article" date="2021" name="BMC Genomics">
        <title>Datura genome reveals duplications of psychoactive alkaloid biosynthetic genes and high mutation rate following tissue culture.</title>
        <authorList>
            <person name="Rajewski A."/>
            <person name="Carter-House D."/>
            <person name="Stajich J."/>
            <person name="Litt A."/>
        </authorList>
    </citation>
    <scope>NUCLEOTIDE SEQUENCE [LARGE SCALE GENOMIC DNA]</scope>
    <source>
        <strain evidence="1">AR-01</strain>
    </source>
</reference>
<comment type="caution">
    <text evidence="1">The sequence shown here is derived from an EMBL/GenBank/DDBJ whole genome shotgun (WGS) entry which is preliminary data.</text>
</comment>
<protein>
    <submittedName>
        <fullName evidence="1">Uncharacterized protein</fullName>
    </submittedName>
</protein>
<accession>A0ABS8S7Z4</accession>
<dbReference type="Proteomes" id="UP000823775">
    <property type="component" value="Unassembled WGS sequence"/>
</dbReference>
<sequence length="71" mass="8687">MGRTEELLEELLNVEVELQDVQDLRIGFELYNVYRNKNDYLFRVVNYVSQYFEKWKRKRRNVATWDGGIII</sequence>
<proteinExistence type="predicted"/>
<organism evidence="1 2">
    <name type="scientific">Datura stramonium</name>
    <name type="common">Jimsonweed</name>
    <name type="synonym">Common thornapple</name>
    <dbReference type="NCBI Taxonomy" id="4076"/>
    <lineage>
        <taxon>Eukaryota</taxon>
        <taxon>Viridiplantae</taxon>
        <taxon>Streptophyta</taxon>
        <taxon>Embryophyta</taxon>
        <taxon>Tracheophyta</taxon>
        <taxon>Spermatophyta</taxon>
        <taxon>Magnoliopsida</taxon>
        <taxon>eudicotyledons</taxon>
        <taxon>Gunneridae</taxon>
        <taxon>Pentapetalae</taxon>
        <taxon>asterids</taxon>
        <taxon>lamiids</taxon>
        <taxon>Solanales</taxon>
        <taxon>Solanaceae</taxon>
        <taxon>Solanoideae</taxon>
        <taxon>Datureae</taxon>
        <taxon>Datura</taxon>
    </lineage>
</organism>
<evidence type="ECO:0000313" key="2">
    <source>
        <dbReference type="Proteomes" id="UP000823775"/>
    </source>
</evidence>
<dbReference type="EMBL" id="JACEIK010000323">
    <property type="protein sequence ID" value="MCD7454945.1"/>
    <property type="molecule type" value="Genomic_DNA"/>
</dbReference>
<name>A0ABS8S7Z4_DATST</name>